<dbReference type="Pfam" id="PF00050">
    <property type="entry name" value="Kazal_1"/>
    <property type="match status" value="1"/>
</dbReference>
<accession>A0A9P1J0E4</accession>
<keyword evidence="3" id="KW-1015">Disulfide bond</keyword>
<dbReference type="GO" id="GO:0030154">
    <property type="term" value="P:cell differentiation"/>
    <property type="evidence" value="ECO:0007669"/>
    <property type="project" value="TreeGrafter"/>
</dbReference>
<dbReference type="Gene3D" id="3.30.60.30">
    <property type="match status" value="3"/>
</dbReference>
<evidence type="ECO:0000256" key="4">
    <source>
        <dbReference type="SAM" id="SignalP"/>
    </source>
</evidence>
<comment type="caution">
    <text evidence="6">The sequence shown here is derived from an EMBL/GenBank/DDBJ whole genome shotgun (WGS) entry which is preliminary data.</text>
</comment>
<feature type="domain" description="Kazal-like" evidence="5">
    <location>
        <begin position="29"/>
        <end position="79"/>
    </location>
</feature>
<feature type="domain" description="Kazal-like" evidence="5">
    <location>
        <begin position="124"/>
        <end position="180"/>
    </location>
</feature>
<evidence type="ECO:0000256" key="2">
    <source>
        <dbReference type="ARBA" id="ARBA00022900"/>
    </source>
</evidence>
<evidence type="ECO:0000313" key="7">
    <source>
        <dbReference type="Proteomes" id="UP001152747"/>
    </source>
</evidence>
<keyword evidence="4" id="KW-0732">Signal</keyword>
<dbReference type="GO" id="GO:0005576">
    <property type="term" value="C:extracellular region"/>
    <property type="evidence" value="ECO:0007669"/>
    <property type="project" value="TreeGrafter"/>
</dbReference>
<reference evidence="6" key="1">
    <citation type="submission" date="2022-11" db="EMBL/GenBank/DDBJ databases">
        <authorList>
            <person name="Kikuchi T."/>
        </authorList>
    </citation>
    <scope>NUCLEOTIDE SEQUENCE</scope>
    <source>
        <strain evidence="6">PS1010</strain>
    </source>
</reference>
<protein>
    <recommendedName>
        <fullName evidence="5">Kazal-like domain-containing protein</fullName>
    </recommendedName>
</protein>
<evidence type="ECO:0000313" key="6">
    <source>
        <dbReference type="EMBL" id="CAI5454593.1"/>
    </source>
</evidence>
<dbReference type="SUPFAM" id="SSF100895">
    <property type="entry name" value="Kazal-type serine protease inhibitors"/>
    <property type="match status" value="3"/>
</dbReference>
<dbReference type="PROSITE" id="PS51465">
    <property type="entry name" value="KAZAL_2"/>
    <property type="match status" value="2"/>
</dbReference>
<feature type="chain" id="PRO_5040236712" description="Kazal-like domain-containing protein" evidence="4">
    <location>
        <begin position="22"/>
        <end position="240"/>
    </location>
</feature>
<name>A0A9P1J0E4_9PELO</name>
<dbReference type="PANTHER" id="PTHR10913">
    <property type="entry name" value="FOLLISTATIN-RELATED"/>
    <property type="match status" value="1"/>
</dbReference>
<dbReference type="InterPro" id="IPR050653">
    <property type="entry name" value="Prot_Inhib_GrowthFact_Antg"/>
</dbReference>
<keyword evidence="1" id="KW-0646">Protease inhibitor</keyword>
<dbReference type="PANTHER" id="PTHR10913:SF45">
    <property type="entry name" value="FOLLISTATIN, ISOFORM A-RELATED"/>
    <property type="match status" value="1"/>
</dbReference>
<dbReference type="InterPro" id="IPR036058">
    <property type="entry name" value="Kazal_dom_sf"/>
</dbReference>
<proteinExistence type="predicted"/>
<organism evidence="6 7">
    <name type="scientific">Caenorhabditis angaria</name>
    <dbReference type="NCBI Taxonomy" id="860376"/>
    <lineage>
        <taxon>Eukaryota</taxon>
        <taxon>Metazoa</taxon>
        <taxon>Ecdysozoa</taxon>
        <taxon>Nematoda</taxon>
        <taxon>Chromadorea</taxon>
        <taxon>Rhabditida</taxon>
        <taxon>Rhabditina</taxon>
        <taxon>Rhabditomorpha</taxon>
        <taxon>Rhabditoidea</taxon>
        <taxon>Rhabditidae</taxon>
        <taxon>Peloderinae</taxon>
        <taxon>Caenorhabditis</taxon>
    </lineage>
</organism>
<evidence type="ECO:0000256" key="3">
    <source>
        <dbReference type="ARBA" id="ARBA00023157"/>
    </source>
</evidence>
<evidence type="ECO:0000259" key="5">
    <source>
        <dbReference type="PROSITE" id="PS51465"/>
    </source>
</evidence>
<evidence type="ECO:0000256" key="1">
    <source>
        <dbReference type="ARBA" id="ARBA00022690"/>
    </source>
</evidence>
<keyword evidence="7" id="KW-1185">Reference proteome</keyword>
<dbReference type="Proteomes" id="UP001152747">
    <property type="component" value="Unassembled WGS sequence"/>
</dbReference>
<dbReference type="EMBL" id="CANHGI010000006">
    <property type="protein sequence ID" value="CAI5454593.1"/>
    <property type="molecule type" value="Genomic_DNA"/>
</dbReference>
<sequence length="240" mass="27277">MKSNNTLVILILHLSSYAVLAHLTSRRSTNNNSSCTCAPEIDPVCVREGPYQYSYSSKCVFQCAQEKNKEIVLLYEGSCCSARYCNMFEPPVCSEDGQMYQSTCEFEERQCIEHKLYNKYLPMDSSNKKCSCIVPCPTEWNPVCDKKGKTHANFCTFLNSRCYNQNQLNETIEVDYSGVCCEDMCSAGQTSLTVCDSQGTTHTDICSFYVEKCRQTRRGTGKKASTNRRNWTMQTKKSTF</sequence>
<dbReference type="InterPro" id="IPR002350">
    <property type="entry name" value="Kazal_dom"/>
</dbReference>
<keyword evidence="2" id="KW-0722">Serine protease inhibitor</keyword>
<gene>
    <name evidence="6" type="ORF">CAMP_LOCUS17230</name>
</gene>
<dbReference type="OrthoDB" id="126772at2759"/>
<feature type="signal peptide" evidence="4">
    <location>
        <begin position="1"/>
        <end position="21"/>
    </location>
</feature>
<dbReference type="Pfam" id="PF07648">
    <property type="entry name" value="Kazal_2"/>
    <property type="match status" value="3"/>
</dbReference>
<dbReference type="AlphaFoldDB" id="A0A9P1J0E4"/>
<dbReference type="SMART" id="SM00280">
    <property type="entry name" value="KAZAL"/>
    <property type="match status" value="3"/>
</dbReference>